<dbReference type="OrthoDB" id="9800814at2"/>
<dbReference type="PANTHER" id="PTHR43707:SF1">
    <property type="entry name" value="HISTIDINE--TRNA LIGASE, MITOCHONDRIAL-RELATED"/>
    <property type="match status" value="1"/>
</dbReference>
<dbReference type="GO" id="GO:0004821">
    <property type="term" value="F:histidine-tRNA ligase activity"/>
    <property type="evidence" value="ECO:0007669"/>
    <property type="project" value="TreeGrafter"/>
</dbReference>
<dbReference type="RefSeq" id="WP_099798656.1">
    <property type="nucleotide sequence ID" value="NZ_CP018092.1"/>
</dbReference>
<feature type="binding site" evidence="9">
    <location>
        <begin position="77"/>
        <end position="79"/>
    </location>
    <ligand>
        <name>L-histidine</name>
        <dbReference type="ChEBI" id="CHEBI:57595"/>
    </ligand>
</feature>
<dbReference type="NCBIfam" id="TIGR00443">
    <property type="entry name" value="hisZ_biosyn_reg"/>
    <property type="match status" value="1"/>
</dbReference>
<evidence type="ECO:0000256" key="2">
    <source>
        <dbReference type="ARBA" id="ARBA00004667"/>
    </source>
</evidence>
<dbReference type="CDD" id="cd00773">
    <property type="entry name" value="HisRS-like_core"/>
    <property type="match status" value="1"/>
</dbReference>
<dbReference type="Gene3D" id="3.30.930.10">
    <property type="entry name" value="Bira Bifunctional Protein, Domain 2"/>
    <property type="match status" value="1"/>
</dbReference>
<reference evidence="12" key="2">
    <citation type="journal article" date="2022" name="Front. Microbiol.">
        <title>Comparative Genomic Analysis Revealed Distinct Molecular Components and Organization of CO2-Concentrating Mechanism in Thermophilic Cyanobacteria.</title>
        <authorList>
            <person name="Tang J."/>
            <person name="Zhou H."/>
            <person name="Yao D."/>
            <person name="Riaz S."/>
            <person name="You D."/>
            <person name="Klepacz-Smolka A."/>
            <person name="Daroch M."/>
        </authorList>
    </citation>
    <scope>NUCLEOTIDE SEQUENCE [LARGE SCALE GENOMIC DNA]</scope>
    <source>
        <strain evidence="12">PCC 6715</strain>
    </source>
</reference>
<dbReference type="HAMAP" id="MF_00125">
    <property type="entry name" value="HisZ"/>
    <property type="match status" value="1"/>
</dbReference>
<evidence type="ECO:0000256" key="6">
    <source>
        <dbReference type="ARBA" id="ARBA00022490"/>
    </source>
</evidence>
<feature type="binding site" evidence="9">
    <location>
        <position position="127"/>
    </location>
    <ligand>
        <name>L-histidine</name>
        <dbReference type="ChEBI" id="CHEBI:57595"/>
    </ligand>
</feature>
<keyword evidence="12" id="KW-1185">Reference proteome</keyword>
<comment type="similarity">
    <text evidence="3 8">Belongs to the class-II aminoacyl-tRNA synthetase family. HisZ subfamily.</text>
</comment>
<feature type="binding site" evidence="9">
    <location>
        <begin position="266"/>
        <end position="267"/>
    </location>
    <ligand>
        <name>L-histidine</name>
        <dbReference type="ChEBI" id="CHEBI:57595"/>
    </ligand>
</feature>
<evidence type="ECO:0000259" key="10">
    <source>
        <dbReference type="PROSITE" id="PS50862"/>
    </source>
</evidence>
<keyword evidence="11" id="KW-0808">Transferase</keyword>
<dbReference type="InterPro" id="IPR004516">
    <property type="entry name" value="HisRS/HisZ"/>
</dbReference>
<gene>
    <name evidence="8" type="primary">hisZ</name>
    <name evidence="11" type="ORF">BRW62_05585</name>
</gene>
<comment type="subunit">
    <text evidence="4 8">Heteromultimer composed of HisG and HisZ subunits.</text>
</comment>
<evidence type="ECO:0000256" key="7">
    <source>
        <dbReference type="ARBA" id="ARBA00025246"/>
    </source>
</evidence>
<dbReference type="PIRSF" id="PIRSF001549">
    <property type="entry name" value="His-tRNA_synth"/>
    <property type="match status" value="1"/>
</dbReference>
<dbReference type="UniPathway" id="UPA00031">
    <property type="reaction ID" value="UER00006"/>
</dbReference>
<reference evidence="11 12" key="1">
    <citation type="submission" date="2016-11" db="EMBL/GenBank/DDBJ databases">
        <title>Complete genome sequence of thermophilic cyanobacteria strain Synechococcus sp. PCC6715.</title>
        <authorList>
            <person name="Tang J."/>
            <person name="Daroch M."/>
            <person name="Liang Y."/>
            <person name="Jiang D."/>
            <person name="Shah M."/>
        </authorList>
    </citation>
    <scope>NUCLEOTIDE SEQUENCE [LARGE SCALE GENOMIC DNA]</scope>
    <source>
        <strain evidence="11 12">PCC 6715</strain>
    </source>
</reference>
<feature type="binding site" evidence="9">
    <location>
        <position position="107"/>
    </location>
    <ligand>
        <name>L-histidine</name>
        <dbReference type="ChEBI" id="CHEBI:57595"/>
    </ligand>
</feature>
<evidence type="ECO:0000313" key="11">
    <source>
        <dbReference type="EMBL" id="ATS18314.1"/>
    </source>
</evidence>
<comment type="subcellular location">
    <subcellularLocation>
        <location evidence="1 8">Cytoplasm</location>
    </subcellularLocation>
</comment>
<evidence type="ECO:0000256" key="4">
    <source>
        <dbReference type="ARBA" id="ARBA00011496"/>
    </source>
</evidence>
<dbReference type="Pfam" id="PF13393">
    <property type="entry name" value="tRNA-synt_His"/>
    <property type="match status" value="1"/>
</dbReference>
<dbReference type="PROSITE" id="PS50862">
    <property type="entry name" value="AA_TRNA_LIGASE_II"/>
    <property type="match status" value="1"/>
</dbReference>
<evidence type="ECO:0000256" key="8">
    <source>
        <dbReference type="HAMAP-Rule" id="MF_00125"/>
    </source>
</evidence>
<dbReference type="PANTHER" id="PTHR43707">
    <property type="entry name" value="HISTIDYL-TRNA SYNTHETASE"/>
    <property type="match status" value="1"/>
</dbReference>
<evidence type="ECO:0000256" key="3">
    <source>
        <dbReference type="ARBA" id="ARBA00005539"/>
    </source>
</evidence>
<dbReference type="GO" id="GO:0000105">
    <property type="term" value="P:L-histidine biosynthetic process"/>
    <property type="evidence" value="ECO:0007669"/>
    <property type="project" value="UniProtKB-UniRule"/>
</dbReference>
<feature type="binding site" evidence="9">
    <location>
        <position position="131"/>
    </location>
    <ligand>
        <name>L-histidine</name>
        <dbReference type="ChEBI" id="CHEBI:57595"/>
    </ligand>
</feature>
<proteinExistence type="inferred from homology"/>
<organism evidence="11 12">
    <name type="scientific">Parathermosynechococcus lividus PCC 6715</name>
    <dbReference type="NCBI Taxonomy" id="1917166"/>
    <lineage>
        <taxon>Bacteria</taxon>
        <taxon>Bacillati</taxon>
        <taxon>Cyanobacteriota</taxon>
        <taxon>Cyanophyceae</taxon>
        <taxon>Acaryochloridales</taxon>
        <taxon>Thermosynechococcaceae</taxon>
        <taxon>Parathermosynechococcus</taxon>
    </lineage>
</organism>
<keyword evidence="6 8" id="KW-0963">Cytoplasm</keyword>
<dbReference type="GO" id="GO:0006427">
    <property type="term" value="P:histidyl-tRNA aminoacylation"/>
    <property type="evidence" value="ECO:0007669"/>
    <property type="project" value="TreeGrafter"/>
</dbReference>
<protein>
    <recommendedName>
        <fullName evidence="5 8">ATP phosphoribosyltransferase regulatory subunit</fullName>
    </recommendedName>
</protein>
<evidence type="ECO:0000313" key="12">
    <source>
        <dbReference type="Proteomes" id="UP000231057"/>
    </source>
</evidence>
<dbReference type="GO" id="GO:0016757">
    <property type="term" value="F:glycosyltransferase activity"/>
    <property type="evidence" value="ECO:0007669"/>
    <property type="project" value="UniProtKB-KW"/>
</dbReference>
<name>A0A2D2Q1D1_PARLV</name>
<evidence type="ECO:0000256" key="1">
    <source>
        <dbReference type="ARBA" id="ARBA00004496"/>
    </source>
</evidence>
<evidence type="ECO:0000256" key="9">
    <source>
        <dbReference type="PIRSR" id="PIRSR001549-1"/>
    </source>
</evidence>
<comment type="miscellaneous">
    <text evidence="8">This function is generally fulfilled by the C-terminal part of HisG, which is missing in some bacteria such as this one.</text>
</comment>
<keyword evidence="11" id="KW-0328">Glycosyltransferase</keyword>
<dbReference type="NCBIfam" id="NF008940">
    <property type="entry name" value="PRK12292.2-3"/>
    <property type="match status" value="1"/>
</dbReference>
<dbReference type="InterPro" id="IPR045864">
    <property type="entry name" value="aa-tRNA-synth_II/BPL/LPL"/>
</dbReference>
<keyword evidence="8" id="KW-0028">Amino-acid biosynthesis</keyword>
<dbReference type="KEGG" id="slw:BRW62_05585"/>
<dbReference type="Proteomes" id="UP000231057">
    <property type="component" value="Chromosome"/>
</dbReference>
<comment type="function">
    <text evidence="7 8">Required for the first step of histidine biosynthesis. May allow the feedback regulation of ATP phosphoribosyltransferase activity by histidine.</text>
</comment>
<dbReference type="AlphaFoldDB" id="A0A2D2Q1D1"/>
<sequence length="421" mass="46577">MVYQPACGARDILPLDVARQRWLEHRLERVFQSWSYQEIITPTIETLATLTAGGALKPETVIQVHSGSDELLGLRPELTASIARAAVTRMAGMQLPQRLYYKTNVFRRSAMGGSTAGDLGSQQEFFQAGVELLGATGLAADAEILWLVQECLSALGVDNAYLMVGDAQLTQLLLAEFPTELQNVVRQCLASLDRVSLQQLPSPWAERACQLFDLRGSLRDVEDELERWRVSAEIHQRFQALRQLLELVGDRLTVTLDLSLIQSFNYYTGIVFEVLVATETELRLVGQGGRYDQLLSVYHPDGTALPGIGFVFNVEQLLQAIASPPASLLAARSQWLVVPLNPAALGAALQHAQTLRLDGSTRVELALLELAPEQIRSYARDRQIPYIAWIDVDTPPQIESLIDPLTLTQSRETATLLPPRS</sequence>
<comment type="pathway">
    <text evidence="2 8">Amino-acid biosynthesis; L-histidine biosynthesis; L-histidine from 5-phospho-alpha-D-ribose 1-diphosphate: step 1/9.</text>
</comment>
<dbReference type="InterPro" id="IPR006195">
    <property type="entry name" value="aa-tRNA-synth_II"/>
</dbReference>
<dbReference type="SUPFAM" id="SSF55681">
    <property type="entry name" value="Class II aaRS and biotin synthetases"/>
    <property type="match status" value="1"/>
</dbReference>
<dbReference type="InterPro" id="IPR004517">
    <property type="entry name" value="HisZ"/>
</dbReference>
<accession>A0A2D2Q1D1</accession>
<keyword evidence="8" id="KW-0368">Histidine biosynthesis</keyword>
<dbReference type="EMBL" id="CP018092">
    <property type="protein sequence ID" value="ATS18314.1"/>
    <property type="molecule type" value="Genomic_DNA"/>
</dbReference>
<dbReference type="GO" id="GO:0005737">
    <property type="term" value="C:cytoplasm"/>
    <property type="evidence" value="ECO:0007669"/>
    <property type="project" value="UniProtKB-SubCell"/>
</dbReference>
<dbReference type="InterPro" id="IPR041715">
    <property type="entry name" value="HisRS-like_core"/>
</dbReference>
<feature type="domain" description="Aminoacyl-transfer RNA synthetases class-II family profile" evidence="10">
    <location>
        <begin position="23"/>
        <end position="339"/>
    </location>
</feature>
<evidence type="ECO:0000256" key="5">
    <source>
        <dbReference type="ARBA" id="ARBA00020397"/>
    </source>
</evidence>